<evidence type="ECO:0000256" key="1">
    <source>
        <dbReference type="ARBA" id="ARBA00003029"/>
    </source>
</evidence>
<dbReference type="InterPro" id="IPR042815">
    <property type="entry name" value="DRC10"/>
</dbReference>
<dbReference type="PANTHER" id="PTHR31598:SF1">
    <property type="entry name" value="DYNEIN REGULATORY COMPLEX PROTEIN 10"/>
    <property type="match status" value="1"/>
</dbReference>
<evidence type="ECO:0000313" key="14">
    <source>
        <dbReference type="Proteomes" id="UP000271974"/>
    </source>
</evidence>
<evidence type="ECO:0000256" key="6">
    <source>
        <dbReference type="ARBA" id="ARBA00022846"/>
    </source>
</evidence>
<evidence type="ECO:0000256" key="4">
    <source>
        <dbReference type="ARBA" id="ARBA00021752"/>
    </source>
</evidence>
<feature type="non-terminal residue" evidence="13">
    <location>
        <position position="1"/>
    </location>
</feature>
<evidence type="ECO:0000313" key="13">
    <source>
        <dbReference type="EMBL" id="RUS72393.1"/>
    </source>
</evidence>
<evidence type="ECO:0000256" key="8">
    <source>
        <dbReference type="ARBA" id="ARBA00023212"/>
    </source>
</evidence>
<protein>
    <recommendedName>
        <fullName evidence="4">Dynein regulatory complex protein 10</fullName>
    </recommendedName>
    <alternativeName>
        <fullName evidence="10">IQ domain-containing protein D</fullName>
    </alternativeName>
</protein>
<feature type="coiled-coil region" evidence="12">
    <location>
        <begin position="319"/>
        <end position="367"/>
    </location>
</feature>
<keyword evidence="12" id="KW-0175">Coiled coil</keyword>
<organism evidence="13 14">
    <name type="scientific">Elysia chlorotica</name>
    <name type="common">Eastern emerald elysia</name>
    <name type="synonym">Sea slug</name>
    <dbReference type="NCBI Taxonomy" id="188477"/>
    <lineage>
        <taxon>Eukaryota</taxon>
        <taxon>Metazoa</taxon>
        <taxon>Spiralia</taxon>
        <taxon>Lophotrochozoa</taxon>
        <taxon>Mollusca</taxon>
        <taxon>Gastropoda</taxon>
        <taxon>Heterobranchia</taxon>
        <taxon>Euthyneura</taxon>
        <taxon>Panpulmonata</taxon>
        <taxon>Sacoglossa</taxon>
        <taxon>Placobranchoidea</taxon>
        <taxon>Plakobranchidae</taxon>
        <taxon>Elysia</taxon>
    </lineage>
</organism>
<dbReference type="Pfam" id="PF00612">
    <property type="entry name" value="IQ"/>
    <property type="match status" value="1"/>
</dbReference>
<dbReference type="OrthoDB" id="536093at2759"/>
<sequence>DPTKALEPARKKLSTIEAQRIMAVFEESIKRAEIVTALPYIMENMQRFRVSLGSELVELLNQHGRIQQSYKEARAQLDHFLEKRALLAKRIELKNAAAAAAAEAAAREKEMSAMENIFDDHSCKNILRLFSTNPTAMKVVTSEPGVRDEGGQDLVANMAELRDILMHKLLTTPEEETERMAYLDEISKRERQNAAIIEKQEKELKEAIDDKEEEIRKKNEIIKRLQTDLHQIEKFSDENIRRTRAEAEKQEIADTKNSDQKTQKLQAEINQLQNQLNNAISEHREIEADLRGKKYKIENEVDNWIQKYDQDLGERQDEYEEIDLVYSEEKKQLEELEERFATLEKEYTAIMEERRVARDKRERAQRELAILVKSATTIQAFWRSYKVRKALKAKNKKKGGKKKSA</sequence>
<dbReference type="InterPro" id="IPR000048">
    <property type="entry name" value="IQ_motif_EF-hand-BS"/>
</dbReference>
<keyword evidence="8" id="KW-0206">Cytoskeleton</keyword>
<keyword evidence="9" id="KW-0966">Cell projection</keyword>
<keyword evidence="5" id="KW-0963">Cytoplasm</keyword>
<dbReference type="SMART" id="SM00015">
    <property type="entry name" value="IQ"/>
    <property type="match status" value="1"/>
</dbReference>
<evidence type="ECO:0000256" key="3">
    <source>
        <dbReference type="ARBA" id="ARBA00009071"/>
    </source>
</evidence>
<accession>A0A3S1H546</accession>
<dbReference type="PROSITE" id="PS50096">
    <property type="entry name" value="IQ"/>
    <property type="match status" value="1"/>
</dbReference>
<dbReference type="CDD" id="cd23767">
    <property type="entry name" value="IQCD"/>
    <property type="match status" value="1"/>
</dbReference>
<evidence type="ECO:0000256" key="2">
    <source>
        <dbReference type="ARBA" id="ARBA00004611"/>
    </source>
</evidence>
<evidence type="ECO:0000256" key="11">
    <source>
        <dbReference type="ARBA" id="ARBA00046836"/>
    </source>
</evidence>
<evidence type="ECO:0000256" key="9">
    <source>
        <dbReference type="ARBA" id="ARBA00023273"/>
    </source>
</evidence>
<comment type="subcellular location">
    <subcellularLocation>
        <location evidence="2">Cytoplasm</location>
        <location evidence="2">Cytoskeleton</location>
        <location evidence="2">Flagellum axoneme</location>
    </subcellularLocation>
</comment>
<evidence type="ECO:0000256" key="10">
    <source>
        <dbReference type="ARBA" id="ARBA00032180"/>
    </source>
</evidence>
<keyword evidence="14" id="KW-1185">Reference proteome</keyword>
<comment type="subunit">
    <text evidence="11">Component of the nexin-dynein regulatory complex (N-DRC). Interacts with CFAP52.</text>
</comment>
<feature type="coiled-coil region" evidence="12">
    <location>
        <begin position="255"/>
        <end position="289"/>
    </location>
</feature>
<proteinExistence type="inferred from homology"/>
<gene>
    <name evidence="13" type="ORF">EGW08_019853</name>
</gene>
<dbReference type="PANTHER" id="PTHR31598">
    <property type="entry name" value="IQ DOMAIN-CONTAINING PROTEIN D"/>
    <property type="match status" value="1"/>
</dbReference>
<evidence type="ECO:0000256" key="7">
    <source>
        <dbReference type="ARBA" id="ARBA00023069"/>
    </source>
</evidence>
<evidence type="ECO:0000256" key="12">
    <source>
        <dbReference type="SAM" id="Coils"/>
    </source>
</evidence>
<comment type="similarity">
    <text evidence="3">Belongs to the DRC10 family.</text>
</comment>
<keyword evidence="6" id="KW-0282">Flagellum</keyword>
<evidence type="ECO:0000256" key="5">
    <source>
        <dbReference type="ARBA" id="ARBA00022490"/>
    </source>
</evidence>
<dbReference type="Proteomes" id="UP000271974">
    <property type="component" value="Unassembled WGS sequence"/>
</dbReference>
<dbReference type="STRING" id="188477.A0A3S1H546"/>
<comment type="function">
    <text evidence="1">Component of the nexin-dynein regulatory complex (N-DRC), a key regulator of ciliary/flagellar motility which maintains the alignment and integrity of the distal axoneme and regulates microtubule sliding in motile axonemes.</text>
</comment>
<reference evidence="13 14" key="1">
    <citation type="submission" date="2019-01" db="EMBL/GenBank/DDBJ databases">
        <title>A draft genome assembly of the solar-powered sea slug Elysia chlorotica.</title>
        <authorList>
            <person name="Cai H."/>
            <person name="Li Q."/>
            <person name="Fang X."/>
            <person name="Li J."/>
            <person name="Curtis N.E."/>
            <person name="Altenburger A."/>
            <person name="Shibata T."/>
            <person name="Feng M."/>
            <person name="Maeda T."/>
            <person name="Schwartz J.A."/>
            <person name="Shigenobu S."/>
            <person name="Lundholm N."/>
            <person name="Nishiyama T."/>
            <person name="Yang H."/>
            <person name="Hasebe M."/>
            <person name="Li S."/>
            <person name="Pierce S.K."/>
            <person name="Wang J."/>
        </authorList>
    </citation>
    <scope>NUCLEOTIDE SEQUENCE [LARGE SCALE GENOMIC DNA]</scope>
    <source>
        <strain evidence="13">EC2010</strain>
        <tissue evidence="13">Whole organism of an adult</tissue>
    </source>
</reference>
<dbReference type="EMBL" id="RQTK01001073">
    <property type="protein sequence ID" value="RUS72393.1"/>
    <property type="molecule type" value="Genomic_DNA"/>
</dbReference>
<keyword evidence="7" id="KW-0969">Cilium</keyword>
<name>A0A3S1H546_ELYCH</name>
<dbReference type="AlphaFoldDB" id="A0A3S1H546"/>
<feature type="coiled-coil region" evidence="12">
    <location>
        <begin position="187"/>
        <end position="228"/>
    </location>
</feature>
<comment type="caution">
    <text evidence="13">The sequence shown here is derived from an EMBL/GenBank/DDBJ whole genome shotgun (WGS) entry which is preliminary data.</text>
</comment>